<keyword evidence="1" id="KW-0472">Membrane</keyword>
<keyword evidence="1" id="KW-0812">Transmembrane</keyword>
<protein>
    <submittedName>
        <fullName evidence="2">Uncharacterized protein</fullName>
    </submittedName>
</protein>
<keyword evidence="1" id="KW-1133">Transmembrane helix</keyword>
<dbReference type="EMBL" id="GG666644">
    <property type="protein sequence ID" value="EEN46408.1"/>
    <property type="molecule type" value="Genomic_DNA"/>
</dbReference>
<dbReference type="InParanoid" id="C3ZMF2"/>
<accession>C3ZMF2</accession>
<dbReference type="InterPro" id="IPR013761">
    <property type="entry name" value="SAM/pointed_sf"/>
</dbReference>
<evidence type="ECO:0000313" key="2">
    <source>
        <dbReference type="EMBL" id="EEN46408.1"/>
    </source>
</evidence>
<organism>
    <name type="scientific">Branchiostoma floridae</name>
    <name type="common">Florida lancelet</name>
    <name type="synonym">Amphioxus</name>
    <dbReference type="NCBI Taxonomy" id="7739"/>
    <lineage>
        <taxon>Eukaryota</taxon>
        <taxon>Metazoa</taxon>
        <taxon>Chordata</taxon>
        <taxon>Cephalochordata</taxon>
        <taxon>Leptocardii</taxon>
        <taxon>Amphioxiformes</taxon>
        <taxon>Branchiostomatidae</taxon>
        <taxon>Branchiostoma</taxon>
    </lineage>
</organism>
<feature type="transmembrane region" description="Helical" evidence="1">
    <location>
        <begin position="241"/>
        <end position="263"/>
    </location>
</feature>
<reference evidence="2" key="1">
    <citation type="journal article" date="2008" name="Nature">
        <title>The amphioxus genome and the evolution of the chordate karyotype.</title>
        <authorList>
            <consortium name="US DOE Joint Genome Institute (JGI-PGF)"/>
            <person name="Putnam N.H."/>
            <person name="Butts T."/>
            <person name="Ferrier D.E.K."/>
            <person name="Furlong R.F."/>
            <person name="Hellsten U."/>
            <person name="Kawashima T."/>
            <person name="Robinson-Rechavi M."/>
            <person name="Shoguchi E."/>
            <person name="Terry A."/>
            <person name="Yu J.-K."/>
            <person name="Benito-Gutierrez E.L."/>
            <person name="Dubchak I."/>
            <person name="Garcia-Fernandez J."/>
            <person name="Gibson-Brown J.J."/>
            <person name="Grigoriev I.V."/>
            <person name="Horton A.C."/>
            <person name="de Jong P.J."/>
            <person name="Jurka J."/>
            <person name="Kapitonov V.V."/>
            <person name="Kohara Y."/>
            <person name="Kuroki Y."/>
            <person name="Lindquist E."/>
            <person name="Lucas S."/>
            <person name="Osoegawa K."/>
            <person name="Pennacchio L.A."/>
            <person name="Salamov A.A."/>
            <person name="Satou Y."/>
            <person name="Sauka-Spengler T."/>
            <person name="Schmutz J."/>
            <person name="Shin-I T."/>
            <person name="Toyoda A."/>
            <person name="Bronner-Fraser M."/>
            <person name="Fujiyama A."/>
            <person name="Holland L.Z."/>
            <person name="Holland P.W.H."/>
            <person name="Satoh N."/>
            <person name="Rokhsar D.S."/>
        </authorList>
    </citation>
    <scope>NUCLEOTIDE SEQUENCE [LARGE SCALE GENOMIC DNA]</scope>
    <source>
        <strain evidence="2">S238N-H82</strain>
        <tissue evidence="2">Testes</tissue>
    </source>
</reference>
<name>C3ZMF2_BRAFL</name>
<proteinExistence type="predicted"/>
<gene>
    <name evidence="2" type="ORF">BRAFLDRAFT_76671</name>
</gene>
<feature type="transmembrane region" description="Helical" evidence="1">
    <location>
        <begin position="299"/>
        <end position="320"/>
    </location>
</feature>
<dbReference type="AlphaFoldDB" id="C3ZMF2"/>
<sequence length="431" mass="47124">MGRGVNVAGFIRQTKGFSSENKRSADIIAEVLEKVSADRTKISEFERQNKNSTEWAGLSTLKGVNQSLRDECQSCAEKIRRNAEKQKEEYRYIWETIIATKRGVSDFLDKHGLGQYTSSLTEFGYEEVEDLLDAEIKTDGDLADDRCWVVLDGQRLQMPCQHLRTLRQEINNLRKRIVNIPHRMKNIISNANEAASISNRFLEACRDSVNRTRRLENETRAAHDRTRYHKALTTAATGLQFALAGTLVAVTGGVVFLTGSILATTVGAGAAGVFGAVGAAVGAGGVGVGGAAAAAGTGAVGVGILQLAGLLIAEIFSVAFKEKMIDNLKDHQRKMGEKAQELKRQWLNDIHACVKEMESNSSVVKHKLVILPSSANSIRSEFETIFENIDTLQSNAKKYESGYFQSGHGSSTYCLACGTSPCRLKTLLKNM</sequence>
<feature type="transmembrane region" description="Helical" evidence="1">
    <location>
        <begin position="270"/>
        <end position="293"/>
    </location>
</feature>
<evidence type="ECO:0000256" key="1">
    <source>
        <dbReference type="SAM" id="Phobius"/>
    </source>
</evidence>
<dbReference type="SUPFAM" id="SSF47769">
    <property type="entry name" value="SAM/Pointed domain"/>
    <property type="match status" value="1"/>
</dbReference>